<evidence type="ECO:0000256" key="1">
    <source>
        <dbReference type="SAM" id="Phobius"/>
    </source>
</evidence>
<comment type="caution">
    <text evidence="2">The sequence shown here is derived from an EMBL/GenBank/DDBJ whole genome shotgun (WGS) entry which is preliminary data.</text>
</comment>
<keyword evidence="1" id="KW-0472">Membrane</keyword>
<name>A0ABW4Q031_9MICO</name>
<keyword evidence="3" id="KW-1185">Reference proteome</keyword>
<keyword evidence="1" id="KW-0812">Transmembrane</keyword>
<organism evidence="2 3">
    <name type="scientific">Brachybacterium rhamnosum</name>
    <dbReference type="NCBI Taxonomy" id="173361"/>
    <lineage>
        <taxon>Bacteria</taxon>
        <taxon>Bacillati</taxon>
        <taxon>Actinomycetota</taxon>
        <taxon>Actinomycetes</taxon>
        <taxon>Micrococcales</taxon>
        <taxon>Dermabacteraceae</taxon>
        <taxon>Brachybacterium</taxon>
    </lineage>
</organism>
<evidence type="ECO:0000313" key="2">
    <source>
        <dbReference type="EMBL" id="MFD1836442.1"/>
    </source>
</evidence>
<sequence length="118" mass="12880">MGLTEAIVTVVGAFLLFLGTVVTVRGKSAGGEDRPRVTSEQVESAKDPGVEALALALSMSRRVEKLEESNARLVVQNKLFRRVLLEVADLLRKIPPLPHDTILAHILDRLPDLGEDDD</sequence>
<feature type="transmembrane region" description="Helical" evidence="1">
    <location>
        <begin position="6"/>
        <end position="24"/>
    </location>
</feature>
<dbReference type="Proteomes" id="UP001597280">
    <property type="component" value="Unassembled WGS sequence"/>
</dbReference>
<proteinExistence type="predicted"/>
<evidence type="ECO:0000313" key="3">
    <source>
        <dbReference type="Proteomes" id="UP001597280"/>
    </source>
</evidence>
<gene>
    <name evidence="2" type="ORF">ACFSDA_15360</name>
</gene>
<reference evidence="3" key="1">
    <citation type="journal article" date="2019" name="Int. J. Syst. Evol. Microbiol.">
        <title>The Global Catalogue of Microorganisms (GCM) 10K type strain sequencing project: providing services to taxonomists for standard genome sequencing and annotation.</title>
        <authorList>
            <consortium name="The Broad Institute Genomics Platform"/>
            <consortium name="The Broad Institute Genome Sequencing Center for Infectious Disease"/>
            <person name="Wu L."/>
            <person name="Ma J."/>
        </authorList>
    </citation>
    <scope>NUCLEOTIDE SEQUENCE [LARGE SCALE GENOMIC DNA]</scope>
    <source>
        <strain evidence="3">JCM 11650</strain>
    </source>
</reference>
<accession>A0ABW4Q031</accession>
<dbReference type="RefSeq" id="WP_343905920.1">
    <property type="nucleotide sequence ID" value="NZ_BAAAIS010000003.1"/>
</dbReference>
<keyword evidence="1" id="KW-1133">Transmembrane helix</keyword>
<protein>
    <recommendedName>
        <fullName evidence="4">Secreted protein</fullName>
    </recommendedName>
</protein>
<evidence type="ECO:0008006" key="4">
    <source>
        <dbReference type="Google" id="ProtNLM"/>
    </source>
</evidence>
<dbReference type="EMBL" id="JBHUFL010000003">
    <property type="protein sequence ID" value="MFD1836442.1"/>
    <property type="molecule type" value="Genomic_DNA"/>
</dbReference>